<dbReference type="Gene3D" id="2.40.30.10">
    <property type="entry name" value="Translation factors"/>
    <property type="match status" value="1"/>
</dbReference>
<evidence type="ECO:0000259" key="14">
    <source>
        <dbReference type="PROSITE" id="PS51384"/>
    </source>
</evidence>
<organism evidence="15 16">
    <name type="scientific">Natronocella acetinitrilica</name>
    <dbReference type="NCBI Taxonomy" id="414046"/>
    <lineage>
        <taxon>Bacteria</taxon>
        <taxon>Pseudomonadati</taxon>
        <taxon>Pseudomonadota</taxon>
        <taxon>Gammaproteobacteria</taxon>
        <taxon>Chromatiales</taxon>
        <taxon>Ectothiorhodospiraceae</taxon>
        <taxon>Natronocella</taxon>
    </lineage>
</organism>
<dbReference type="AlphaFoldDB" id="A0AAE3G7Q6"/>
<evidence type="ECO:0000256" key="6">
    <source>
        <dbReference type="ARBA" id="ARBA00022723"/>
    </source>
</evidence>
<evidence type="ECO:0000256" key="13">
    <source>
        <dbReference type="SAM" id="Phobius"/>
    </source>
</evidence>
<dbReference type="GO" id="GO:0051537">
    <property type="term" value="F:2 iron, 2 sulfur cluster binding"/>
    <property type="evidence" value="ECO:0007669"/>
    <property type="project" value="UniProtKB-KW"/>
</dbReference>
<evidence type="ECO:0000256" key="12">
    <source>
        <dbReference type="ARBA" id="ARBA00023136"/>
    </source>
</evidence>
<feature type="transmembrane region" description="Helical" evidence="13">
    <location>
        <begin position="70"/>
        <end position="91"/>
    </location>
</feature>
<keyword evidence="16" id="KW-1185">Reference proteome</keyword>
<evidence type="ECO:0000313" key="15">
    <source>
        <dbReference type="EMBL" id="MCP1676997.1"/>
    </source>
</evidence>
<dbReference type="PROSITE" id="PS51384">
    <property type="entry name" value="FAD_FR"/>
    <property type="match status" value="1"/>
</dbReference>
<dbReference type="InterPro" id="IPR001433">
    <property type="entry name" value="OxRdtase_FAD/NAD-bd"/>
</dbReference>
<dbReference type="PANTHER" id="PTHR47354">
    <property type="entry name" value="NADH OXIDOREDUCTASE HCR"/>
    <property type="match status" value="1"/>
</dbReference>
<dbReference type="GO" id="GO:0046872">
    <property type="term" value="F:metal ion binding"/>
    <property type="evidence" value="ECO:0007669"/>
    <property type="project" value="UniProtKB-KW"/>
</dbReference>
<proteinExistence type="predicted"/>
<dbReference type="InterPro" id="IPR017927">
    <property type="entry name" value="FAD-bd_FR_type"/>
</dbReference>
<evidence type="ECO:0000256" key="1">
    <source>
        <dbReference type="ARBA" id="ARBA00001974"/>
    </source>
</evidence>
<dbReference type="Proteomes" id="UP001205843">
    <property type="component" value="Unassembled WGS sequence"/>
</dbReference>
<keyword evidence="8 13" id="KW-1133">Transmembrane helix</keyword>
<dbReference type="GO" id="GO:0016491">
    <property type="term" value="F:oxidoreductase activity"/>
    <property type="evidence" value="ECO:0007669"/>
    <property type="project" value="UniProtKB-KW"/>
</dbReference>
<feature type="transmembrane region" description="Helical" evidence="13">
    <location>
        <begin position="31"/>
        <end position="49"/>
    </location>
</feature>
<evidence type="ECO:0000256" key="9">
    <source>
        <dbReference type="ARBA" id="ARBA00023002"/>
    </source>
</evidence>
<dbReference type="RefSeq" id="WP_253484699.1">
    <property type="nucleotide sequence ID" value="NZ_JALJXV010000012.1"/>
</dbReference>
<comment type="cofactor">
    <cofactor evidence="1">
        <name>FAD</name>
        <dbReference type="ChEBI" id="CHEBI:57692"/>
    </cofactor>
</comment>
<feature type="transmembrane region" description="Helical" evidence="13">
    <location>
        <begin position="166"/>
        <end position="185"/>
    </location>
</feature>
<dbReference type="PANTHER" id="PTHR47354:SF8">
    <property type="entry name" value="1,2-PHENYLACETYL-COA EPOXIDASE, SUBUNIT E"/>
    <property type="match status" value="1"/>
</dbReference>
<protein>
    <submittedName>
        <fullName evidence="15">Ferric reductase</fullName>
    </submittedName>
</protein>
<evidence type="ECO:0000313" key="16">
    <source>
        <dbReference type="Proteomes" id="UP001205843"/>
    </source>
</evidence>
<dbReference type="InterPro" id="IPR050415">
    <property type="entry name" value="MRET"/>
</dbReference>
<gene>
    <name evidence="15" type="ORF">J2T57_004171</name>
</gene>
<keyword evidence="10" id="KW-0408">Iron</keyword>
<keyword evidence="7" id="KW-0274">FAD</keyword>
<evidence type="ECO:0000256" key="3">
    <source>
        <dbReference type="ARBA" id="ARBA00022630"/>
    </source>
</evidence>
<evidence type="ECO:0000256" key="2">
    <source>
        <dbReference type="ARBA" id="ARBA00004141"/>
    </source>
</evidence>
<dbReference type="EMBL" id="JALJXV010000012">
    <property type="protein sequence ID" value="MCP1676997.1"/>
    <property type="molecule type" value="Genomic_DNA"/>
</dbReference>
<evidence type="ECO:0000256" key="4">
    <source>
        <dbReference type="ARBA" id="ARBA00022692"/>
    </source>
</evidence>
<dbReference type="SUPFAM" id="SSF52343">
    <property type="entry name" value="Ferredoxin reductase-like, C-terminal NADP-linked domain"/>
    <property type="match status" value="1"/>
</dbReference>
<dbReference type="InterPro" id="IPR039261">
    <property type="entry name" value="FNR_nucleotide-bd"/>
</dbReference>
<dbReference type="Gene3D" id="3.40.50.80">
    <property type="entry name" value="Nucleotide-binding domain of ferredoxin-NADP reductase (FNR) module"/>
    <property type="match status" value="1"/>
</dbReference>
<comment type="subcellular location">
    <subcellularLocation>
        <location evidence="2">Membrane</location>
        <topology evidence="2">Multi-pass membrane protein</topology>
    </subcellularLocation>
</comment>
<dbReference type="SUPFAM" id="SSF63380">
    <property type="entry name" value="Riboflavin synthase domain-like"/>
    <property type="match status" value="1"/>
</dbReference>
<evidence type="ECO:0000256" key="7">
    <source>
        <dbReference type="ARBA" id="ARBA00022827"/>
    </source>
</evidence>
<evidence type="ECO:0000256" key="5">
    <source>
        <dbReference type="ARBA" id="ARBA00022714"/>
    </source>
</evidence>
<evidence type="ECO:0000256" key="10">
    <source>
        <dbReference type="ARBA" id="ARBA00023004"/>
    </source>
</evidence>
<feature type="transmembrane region" description="Helical" evidence="13">
    <location>
        <begin position="111"/>
        <end position="131"/>
    </location>
</feature>
<feature type="domain" description="FAD-binding FR-type" evidence="14">
    <location>
        <begin position="189"/>
        <end position="291"/>
    </location>
</feature>
<feature type="transmembrane region" description="Helical" evidence="13">
    <location>
        <begin position="143"/>
        <end position="160"/>
    </location>
</feature>
<keyword evidence="9" id="KW-0560">Oxidoreductase</keyword>
<keyword evidence="3" id="KW-0285">Flavoprotein</keyword>
<sequence length="420" mass="45562">MGILLALPLVLAWPDAGRLVGASAWLHEAGRLAGVLGLSMMVVAALLSARIPVIERWFGGLPRLWWLHRGIGYAAFILIMLHVLLLAFAALDVSLDAAIATLFPPLSALAIWAGWVAWALLLIAIWPTLGATAQINYQRWKGLHLLAAGALLLALAHGLWLAPQDALWWLLGALGVAAIGWRKLLSPLVARRLHEVTAVERIATDVVEISLQPLQGRMRYEAGQFVYLAPLDPAISAGYGEEHPYTIASAPGDDLVRIGIKDLGDASHALQDVSLGSKAWLEGPYGDLLKPLDPSRRQLWIGGGIGITPFVSGARARARRGVAGMTHAHLFYLADRPERAYYLDMIAGIANDTVELDVTVHYFSELGPVTAAFLQEHCEDCAAREAFICGPPAMIAHVRKVLEAIGIPRHRIHAEVFDFL</sequence>
<name>A0AAE3G7Q6_9GAMM</name>
<dbReference type="InterPro" id="IPR013112">
    <property type="entry name" value="FAD-bd_8"/>
</dbReference>
<evidence type="ECO:0000256" key="8">
    <source>
        <dbReference type="ARBA" id="ARBA00022989"/>
    </source>
</evidence>
<reference evidence="15" key="1">
    <citation type="submission" date="2022-03" db="EMBL/GenBank/DDBJ databases">
        <title>Genomic Encyclopedia of Type Strains, Phase III (KMG-III): the genomes of soil and plant-associated and newly described type strains.</title>
        <authorList>
            <person name="Whitman W."/>
        </authorList>
    </citation>
    <scope>NUCLEOTIDE SEQUENCE</scope>
    <source>
        <strain evidence="15">ANL 6-2</strain>
    </source>
</reference>
<keyword evidence="12 13" id="KW-0472">Membrane</keyword>
<dbReference type="GO" id="GO:0016020">
    <property type="term" value="C:membrane"/>
    <property type="evidence" value="ECO:0007669"/>
    <property type="project" value="UniProtKB-SubCell"/>
</dbReference>
<dbReference type="Pfam" id="PF08022">
    <property type="entry name" value="FAD_binding_8"/>
    <property type="match status" value="1"/>
</dbReference>
<dbReference type="GO" id="GO:0050660">
    <property type="term" value="F:flavin adenine dinucleotide binding"/>
    <property type="evidence" value="ECO:0007669"/>
    <property type="project" value="TreeGrafter"/>
</dbReference>
<dbReference type="InterPro" id="IPR017938">
    <property type="entry name" value="Riboflavin_synthase-like_b-brl"/>
</dbReference>
<dbReference type="Pfam" id="PF01794">
    <property type="entry name" value="Ferric_reduct"/>
    <property type="match status" value="1"/>
</dbReference>
<evidence type="ECO:0000256" key="11">
    <source>
        <dbReference type="ARBA" id="ARBA00023014"/>
    </source>
</evidence>
<accession>A0AAE3G7Q6</accession>
<comment type="caution">
    <text evidence="15">The sequence shown here is derived from an EMBL/GenBank/DDBJ whole genome shotgun (WGS) entry which is preliminary data.</text>
</comment>
<dbReference type="InterPro" id="IPR013130">
    <property type="entry name" value="Fe3_Rdtase_TM_dom"/>
</dbReference>
<dbReference type="Pfam" id="PF00175">
    <property type="entry name" value="NAD_binding_1"/>
    <property type="match status" value="1"/>
</dbReference>
<keyword evidence="5" id="KW-0001">2Fe-2S</keyword>
<keyword evidence="4 13" id="KW-0812">Transmembrane</keyword>
<keyword evidence="6" id="KW-0479">Metal-binding</keyword>
<keyword evidence="11" id="KW-0411">Iron-sulfur</keyword>